<sequence length="550" mass="60300">MKLENIVPIPPDGGWGWVIVVVCFYANAVIDVPSIGFQVILPHLMDTLEVTASTASVIFSTYTLLLYFMGPFAGGICNRFGFKVTTVVGSLLMMIGLFVSFFMSDFVAFIIFFGIISGFGSSLVFMVGNVAPGFWFEFKRAIALGIASSATGFAVFSVILTAHVKESFGWKWCFIFWAACVALLCILAFLLKTPPMVELEASKMTHLENQKNVTALDVTRTGTKSLRPIRKKRTSEGEMADEKLQKIADTCGIPLKGPLRAPSRYVEQEEDSTNAGCARCWRCFTCQGSHEVGARPLYKQDIFYHGSVHHIAKIEGMPKDTYGLSVYNLPTETDVKQEMECHCKVPEAIVRAINEMVDFSLFKSAVFLFIVVASLLTYTAIYIPFLLIKKVNLEKMEESNASMLTTIMGLGSTVGRSTIGFLLYFFPKIKALQVLIVFSILGGLVICCVPLNYSFPYQITVSFLGGALPAVITPLRSVVIIEMMGLKKLTSASGILFFVQGIGCFIGMPIAELLNERSGTKYVGLIFSGVCYVLVGFSFIGVALIAILKG</sequence>
<organism evidence="4 5">
    <name type="scientific">Nezara viridula</name>
    <name type="common">Southern green stink bug</name>
    <name type="synonym">Cimex viridulus</name>
    <dbReference type="NCBI Taxonomy" id="85310"/>
    <lineage>
        <taxon>Eukaryota</taxon>
        <taxon>Metazoa</taxon>
        <taxon>Ecdysozoa</taxon>
        <taxon>Arthropoda</taxon>
        <taxon>Hexapoda</taxon>
        <taxon>Insecta</taxon>
        <taxon>Pterygota</taxon>
        <taxon>Neoptera</taxon>
        <taxon>Paraneoptera</taxon>
        <taxon>Hemiptera</taxon>
        <taxon>Heteroptera</taxon>
        <taxon>Panheteroptera</taxon>
        <taxon>Pentatomomorpha</taxon>
        <taxon>Pentatomoidea</taxon>
        <taxon>Pentatomidae</taxon>
        <taxon>Pentatominae</taxon>
        <taxon>Nezara</taxon>
    </lineage>
</organism>
<keyword evidence="2" id="KW-1133">Transmembrane helix</keyword>
<feature type="transmembrane region" description="Helical" evidence="2">
    <location>
        <begin position="365"/>
        <end position="387"/>
    </location>
</feature>
<feature type="transmembrane region" description="Helical" evidence="2">
    <location>
        <begin position="522"/>
        <end position="548"/>
    </location>
</feature>
<feature type="transmembrane region" description="Helical" evidence="2">
    <location>
        <begin position="12"/>
        <end position="30"/>
    </location>
</feature>
<evidence type="ECO:0000313" key="5">
    <source>
        <dbReference type="Proteomes" id="UP001152798"/>
    </source>
</evidence>
<feature type="transmembrane region" description="Helical" evidence="2">
    <location>
        <begin position="80"/>
        <end position="103"/>
    </location>
</feature>
<dbReference type="PANTHER" id="PTHR11360">
    <property type="entry name" value="MONOCARBOXYLATE TRANSPORTER"/>
    <property type="match status" value="1"/>
</dbReference>
<accession>A0A9P0E687</accession>
<keyword evidence="2" id="KW-0472">Membrane</keyword>
<dbReference type="Pfam" id="PF07690">
    <property type="entry name" value="MFS_1"/>
    <property type="match status" value="2"/>
</dbReference>
<evidence type="ECO:0000313" key="4">
    <source>
        <dbReference type="EMBL" id="CAH1389179.1"/>
    </source>
</evidence>
<dbReference type="GO" id="GO:0008028">
    <property type="term" value="F:monocarboxylic acid transmembrane transporter activity"/>
    <property type="evidence" value="ECO:0007669"/>
    <property type="project" value="TreeGrafter"/>
</dbReference>
<feature type="transmembrane region" description="Helical" evidence="2">
    <location>
        <begin position="407"/>
        <end position="427"/>
    </location>
</feature>
<feature type="transmembrane region" description="Helical" evidence="2">
    <location>
        <begin position="109"/>
        <end position="130"/>
    </location>
</feature>
<dbReference type="InterPro" id="IPR011701">
    <property type="entry name" value="MFS"/>
</dbReference>
<evidence type="ECO:0000256" key="1">
    <source>
        <dbReference type="ARBA" id="ARBA00004141"/>
    </source>
</evidence>
<dbReference type="InterPro" id="IPR050327">
    <property type="entry name" value="Proton-linked_MCT"/>
</dbReference>
<feature type="transmembrane region" description="Helical" evidence="2">
    <location>
        <begin position="169"/>
        <end position="191"/>
    </location>
</feature>
<feature type="domain" description="Major facilitator superfamily (MFS) profile" evidence="3">
    <location>
        <begin position="17"/>
        <end position="550"/>
    </location>
</feature>
<keyword evidence="2" id="KW-0812">Transmembrane</keyword>
<evidence type="ECO:0000256" key="2">
    <source>
        <dbReference type="SAM" id="Phobius"/>
    </source>
</evidence>
<feature type="transmembrane region" description="Helical" evidence="2">
    <location>
        <begin position="142"/>
        <end position="163"/>
    </location>
</feature>
<dbReference type="AlphaFoldDB" id="A0A9P0E687"/>
<evidence type="ECO:0000259" key="3">
    <source>
        <dbReference type="PROSITE" id="PS50850"/>
    </source>
</evidence>
<dbReference type="SUPFAM" id="SSF103473">
    <property type="entry name" value="MFS general substrate transporter"/>
    <property type="match status" value="1"/>
</dbReference>
<protein>
    <recommendedName>
        <fullName evidence="3">Major facilitator superfamily (MFS) profile domain-containing protein</fullName>
    </recommendedName>
</protein>
<dbReference type="PROSITE" id="PS50850">
    <property type="entry name" value="MFS"/>
    <property type="match status" value="1"/>
</dbReference>
<keyword evidence="5" id="KW-1185">Reference proteome</keyword>
<gene>
    <name evidence="4" type="ORF">NEZAVI_LOCUS628</name>
</gene>
<feature type="transmembrane region" description="Helical" evidence="2">
    <location>
        <begin position="459"/>
        <end position="479"/>
    </location>
</feature>
<dbReference type="EMBL" id="OV725077">
    <property type="protein sequence ID" value="CAH1389179.1"/>
    <property type="molecule type" value="Genomic_DNA"/>
</dbReference>
<dbReference type="InterPro" id="IPR036259">
    <property type="entry name" value="MFS_trans_sf"/>
</dbReference>
<feature type="transmembrane region" description="Helical" evidence="2">
    <location>
        <begin position="50"/>
        <end position="68"/>
    </location>
</feature>
<feature type="transmembrane region" description="Helical" evidence="2">
    <location>
        <begin position="434"/>
        <end position="453"/>
    </location>
</feature>
<name>A0A9P0E687_NEZVI</name>
<dbReference type="GO" id="GO:0016020">
    <property type="term" value="C:membrane"/>
    <property type="evidence" value="ECO:0007669"/>
    <property type="project" value="UniProtKB-SubCell"/>
</dbReference>
<feature type="transmembrane region" description="Helical" evidence="2">
    <location>
        <begin position="491"/>
        <end position="510"/>
    </location>
</feature>
<dbReference type="InterPro" id="IPR020846">
    <property type="entry name" value="MFS_dom"/>
</dbReference>
<reference evidence="4" key="1">
    <citation type="submission" date="2022-01" db="EMBL/GenBank/DDBJ databases">
        <authorList>
            <person name="King R."/>
        </authorList>
    </citation>
    <scope>NUCLEOTIDE SEQUENCE</scope>
</reference>
<dbReference type="Proteomes" id="UP001152798">
    <property type="component" value="Chromosome 1"/>
</dbReference>
<proteinExistence type="predicted"/>
<dbReference type="OrthoDB" id="6626859at2759"/>
<dbReference type="PANTHER" id="PTHR11360:SF286">
    <property type="entry name" value="GH22266P"/>
    <property type="match status" value="1"/>
</dbReference>
<comment type="subcellular location">
    <subcellularLocation>
        <location evidence="1">Membrane</location>
        <topology evidence="1">Multi-pass membrane protein</topology>
    </subcellularLocation>
</comment>
<dbReference type="Gene3D" id="1.20.1250.20">
    <property type="entry name" value="MFS general substrate transporter like domains"/>
    <property type="match status" value="2"/>
</dbReference>